<dbReference type="InterPro" id="IPR036691">
    <property type="entry name" value="Endo/exonu/phosph_ase_sf"/>
</dbReference>
<keyword evidence="6" id="KW-0378">Hydrolase</keyword>
<dbReference type="PANTHER" id="PTHR11200">
    <property type="entry name" value="INOSITOL 5-PHOSPHATASE"/>
    <property type="match status" value="1"/>
</dbReference>
<evidence type="ECO:0000313" key="11">
    <source>
        <dbReference type="Proteomes" id="UP000504607"/>
    </source>
</evidence>
<dbReference type="Pfam" id="PF23755">
    <property type="entry name" value="Ig-like_IP5PC_F"/>
    <property type="match status" value="1"/>
</dbReference>
<dbReference type="Gene3D" id="3.60.10.10">
    <property type="entry name" value="Endonuclease/exonuclease/phosphatase"/>
    <property type="match status" value="1"/>
</dbReference>
<protein>
    <submittedName>
        <fullName evidence="12">Type I inositol polyphosphate 5-phosphatase 13</fullName>
    </submittedName>
</protein>
<feature type="compositionally biased region" description="Pro residues" evidence="9">
    <location>
        <begin position="67"/>
        <end position="83"/>
    </location>
</feature>
<dbReference type="InParanoid" id="A0A6I9QJT9"/>
<dbReference type="InterPro" id="IPR046985">
    <property type="entry name" value="IP5"/>
</dbReference>
<dbReference type="FunCoup" id="A0A6I9QJT9">
    <property type="interactions" value="299"/>
</dbReference>
<keyword evidence="11" id="KW-1185">Reference proteome</keyword>
<dbReference type="FunFam" id="3.60.10.10:FF:000011">
    <property type="entry name" value="Type II inositol polyphosphate 5-phosphatase 15"/>
    <property type="match status" value="1"/>
</dbReference>
<evidence type="ECO:0000256" key="8">
    <source>
        <dbReference type="ARBA" id="ARBA00022843"/>
    </source>
</evidence>
<dbReference type="GeneID" id="105035624"/>
<keyword evidence="5" id="KW-0677">Repeat</keyword>
<evidence type="ECO:0000256" key="7">
    <source>
        <dbReference type="ARBA" id="ARBA00022842"/>
    </source>
</evidence>
<keyword evidence="4" id="KW-0479">Metal-binding</keyword>
<dbReference type="GO" id="GO:0004439">
    <property type="term" value="F:phosphatidylinositol-4,5-bisphosphate 5-phosphatase activity"/>
    <property type="evidence" value="ECO:0007669"/>
    <property type="project" value="TreeGrafter"/>
</dbReference>
<dbReference type="Proteomes" id="UP000504607">
    <property type="component" value="Unplaced"/>
</dbReference>
<dbReference type="SUPFAM" id="SSF63829">
    <property type="entry name" value="Calcium-dependent phosphotriesterase"/>
    <property type="match status" value="1"/>
</dbReference>
<evidence type="ECO:0000313" key="12">
    <source>
        <dbReference type="RefSeq" id="XP_010909537.1"/>
    </source>
</evidence>
<dbReference type="AlphaFoldDB" id="A0A6I9QJT9"/>
<dbReference type="OrthoDB" id="1925875at2759"/>
<evidence type="ECO:0000256" key="3">
    <source>
        <dbReference type="ARBA" id="ARBA00022499"/>
    </source>
</evidence>
<dbReference type="SUPFAM" id="SSF50978">
    <property type="entry name" value="WD40 repeat-like"/>
    <property type="match status" value="1"/>
</dbReference>
<name>A0A6I9QJT9_ELAGV</name>
<dbReference type="KEGG" id="egu:105035624"/>
<comment type="similarity">
    <text evidence="2">Belongs to the inositol polyphosphate 5-phosphatase family.</text>
</comment>
<proteinExistence type="inferred from homology"/>
<dbReference type="InterPro" id="IPR036322">
    <property type="entry name" value="WD40_repeat_dom_sf"/>
</dbReference>
<feature type="compositionally biased region" description="Polar residues" evidence="9">
    <location>
        <begin position="1092"/>
        <end position="1118"/>
    </location>
</feature>
<evidence type="ECO:0000256" key="6">
    <source>
        <dbReference type="ARBA" id="ARBA00022801"/>
    </source>
</evidence>
<dbReference type="FunFam" id="2.130.10.10:FF:001216">
    <property type="entry name" value="Type II inositol polyphosphate 5-phosphatase 15"/>
    <property type="match status" value="1"/>
</dbReference>
<evidence type="ECO:0000259" key="10">
    <source>
        <dbReference type="SMART" id="SM00128"/>
    </source>
</evidence>
<dbReference type="Pfam" id="PF22669">
    <property type="entry name" value="Exo_endo_phos2"/>
    <property type="match status" value="1"/>
</dbReference>
<keyword evidence="8" id="KW-0832">Ubl conjugation</keyword>
<feature type="domain" description="Inositol polyphosphate-related phosphatase" evidence="10">
    <location>
        <begin position="574"/>
        <end position="923"/>
    </location>
</feature>
<dbReference type="GO" id="GO:0046872">
    <property type="term" value="F:metal ion binding"/>
    <property type="evidence" value="ECO:0007669"/>
    <property type="project" value="UniProtKB-KW"/>
</dbReference>
<dbReference type="SMART" id="SM00320">
    <property type="entry name" value="WD40"/>
    <property type="match status" value="5"/>
</dbReference>
<dbReference type="GO" id="GO:0046856">
    <property type="term" value="P:phosphatidylinositol dephosphorylation"/>
    <property type="evidence" value="ECO:0007669"/>
    <property type="project" value="InterPro"/>
</dbReference>
<dbReference type="InterPro" id="IPR056454">
    <property type="entry name" value="Beta-prop_IP5PC_F"/>
</dbReference>
<dbReference type="InterPro" id="IPR001680">
    <property type="entry name" value="WD40_rpt"/>
</dbReference>
<dbReference type="SUPFAM" id="SSF56219">
    <property type="entry name" value="DNase I-like"/>
    <property type="match status" value="1"/>
</dbReference>
<feature type="region of interest" description="Disordered" evidence="9">
    <location>
        <begin position="1092"/>
        <end position="1126"/>
    </location>
</feature>
<dbReference type="InterPro" id="IPR000300">
    <property type="entry name" value="IPPc"/>
</dbReference>
<feature type="region of interest" description="Disordered" evidence="9">
    <location>
        <begin position="26"/>
        <end position="108"/>
    </location>
</feature>
<dbReference type="Gene3D" id="2.130.10.10">
    <property type="entry name" value="YVTN repeat-like/Quinoprotein amine dehydrogenase"/>
    <property type="match status" value="2"/>
</dbReference>
<evidence type="ECO:0000256" key="4">
    <source>
        <dbReference type="ARBA" id="ARBA00022723"/>
    </source>
</evidence>
<feature type="compositionally biased region" description="Polar residues" evidence="9">
    <location>
        <begin position="40"/>
        <end position="50"/>
    </location>
</feature>
<dbReference type="PANTHER" id="PTHR11200:SF300">
    <property type="entry name" value="TYPE II INOSITOL 1,4,5-TRISPHOSPHATE 5-PHOSPHATASE"/>
    <property type="match status" value="1"/>
</dbReference>
<keyword evidence="7" id="KW-0460">Magnesium</keyword>
<evidence type="ECO:0000256" key="9">
    <source>
        <dbReference type="SAM" id="MobiDB-lite"/>
    </source>
</evidence>
<keyword evidence="3" id="KW-1017">Isopeptide bond</keyword>
<evidence type="ECO:0000256" key="1">
    <source>
        <dbReference type="ARBA" id="ARBA00001946"/>
    </source>
</evidence>
<dbReference type="GO" id="GO:0009846">
    <property type="term" value="P:pollen germination"/>
    <property type="evidence" value="ECO:0007669"/>
    <property type="project" value="UniProtKB-ARBA"/>
</dbReference>
<evidence type="ECO:0000256" key="5">
    <source>
        <dbReference type="ARBA" id="ARBA00022737"/>
    </source>
</evidence>
<dbReference type="Pfam" id="PF23754">
    <property type="entry name" value="Beta-prop_IP5PC_F"/>
    <property type="match status" value="1"/>
</dbReference>
<dbReference type="InterPro" id="IPR056455">
    <property type="entry name" value="Ig-like_IP5PC_F"/>
</dbReference>
<comment type="cofactor">
    <cofactor evidence="1">
        <name>Mg(2+)</name>
        <dbReference type="ChEBI" id="CHEBI:18420"/>
    </cofactor>
</comment>
<dbReference type="RefSeq" id="XP_010909537.1">
    <property type="nucleotide sequence ID" value="XM_010911235.3"/>
</dbReference>
<dbReference type="SMART" id="SM00128">
    <property type="entry name" value="IPPc"/>
    <property type="match status" value="1"/>
</dbReference>
<organism evidence="11 12">
    <name type="scientific">Elaeis guineensis var. tenera</name>
    <name type="common">Oil palm</name>
    <dbReference type="NCBI Taxonomy" id="51953"/>
    <lineage>
        <taxon>Eukaryota</taxon>
        <taxon>Viridiplantae</taxon>
        <taxon>Streptophyta</taxon>
        <taxon>Embryophyta</taxon>
        <taxon>Tracheophyta</taxon>
        <taxon>Spermatophyta</taxon>
        <taxon>Magnoliopsida</taxon>
        <taxon>Liliopsida</taxon>
        <taxon>Arecaceae</taxon>
        <taxon>Arecoideae</taxon>
        <taxon>Cocoseae</taxon>
        <taxon>Elaeidinae</taxon>
        <taxon>Elaeis</taxon>
    </lineage>
</organism>
<evidence type="ECO:0000256" key="2">
    <source>
        <dbReference type="ARBA" id="ARBA00010768"/>
    </source>
</evidence>
<dbReference type="InterPro" id="IPR015943">
    <property type="entry name" value="WD40/YVTN_repeat-like_dom_sf"/>
</dbReference>
<gene>
    <name evidence="12" type="primary">LOC105035624</name>
</gene>
<accession>A0A6I9QJT9</accession>
<reference evidence="12" key="1">
    <citation type="submission" date="2025-08" db="UniProtKB">
        <authorList>
            <consortium name="RefSeq"/>
        </authorList>
    </citation>
    <scope>IDENTIFICATION</scope>
</reference>
<dbReference type="CDD" id="cd09074">
    <property type="entry name" value="INPP5c"/>
    <property type="match status" value="1"/>
</dbReference>
<sequence length="1126" mass="124502">MGEGIEGDDWAQRLTKLLAPDIISQTPLHRHSPDEPHPTGSATAAATNNPFIDIDDNTVNSSNSNSSPPPSLFVDPHLPPPLPPHRRPHGSADHRNPPSSVSVVADGRSPAGALPEFTGRGGGMGIFQVPPRAAVHPGRPPSLELRPRPLRETQVGSFLRTIACSDSQLWAGLESGVRFWNLSDVYEEWRRGVVKRGDEESAPFWESCRTSPTLCLVVDEGSRLVWSGHKDGKIRSWRMEQLAPRNSPTGKGGNFQEGLSWRAHGSPVLSIVITSYGELWSGSEGGVIRAWSWEAIEKSLSLTMEERHGTASLVERSYVDLRSLVTVGGACMLPNIDVRYLLSDNSRSKVWSGGYLSFALWDSRTKELLKVYNIDGQVETRFGTLAVHDPFEEHEMKMNFVAISKKEKQRGPVSFFQRSCNALMGAADAVRKVAVRGAFGDDNRRTEALTMTMDGMIWTGCANGLLVQWDGDGHRLQEVQHHSSSVQCLCTFGMRLWVGYVDGTVQVMDLDGCLLGRWMAHSSPVIKMAVGGSYIFTLANHGGIRGWNLTSPGPLDSILRSVLTHKESLYTKMENLKILVGTWNVGQEKASGDSLISWLCGASSEVGVVVVGLQEVEMGAGFLAMAVAKETVGLEGSANGQWWLDAIDKILGEGNYFERVGSRQLAGLLVAAWARKDLQPYIGDVDTAAVPCGFGRALGNKGAVGLRMRIYDRKICFVNCHFAAHMEAVNQRNDDFDHVFRTMNFDRPFIANHVAAAGVCAIQLPRGSNTPGDGKPELSEADMVIFFGDFNYRLQGITYDETMDLISRRCFDCLRERDQLQAEMKAGRVFQGLREGEIKFPPTYKFERLRAGLSAYDSSEKKRIPAWCDRILYCDSHSVSGVQCSLRSPVISSIFLYDSCMDVTDSDHKPVRCIFNVDIACVDELTRRQEFGDIIASNEGVKCLLEEFQYIPETVFNTYNIILQNKDTSILRITNKCKRDKAMFGITCESHSIVKDDGQISKLRTRASFGFPNWLKITPTAGIIRPGHIVDVSLHHEDIDSLEEYVDGIQQNRWLEDTGGKVAILMVNIKGSCSVESKAYHVQVRHFSSTTSFNESRGTSRKVQPNLQRPNFANSGGSSDVVDLLL</sequence>